<dbReference type="EMBL" id="JAQJAN010000003">
    <property type="protein sequence ID" value="KAJ5733944.1"/>
    <property type="molecule type" value="Genomic_DNA"/>
</dbReference>
<keyword evidence="4" id="KW-0539">Nucleus</keyword>
<reference evidence="6" key="1">
    <citation type="journal article" date="2023" name="IMA Fungus">
        <title>Comparative genomic study of the Penicillium genus elucidates a diverse pangenome and 15 lateral gene transfer events.</title>
        <authorList>
            <person name="Petersen C."/>
            <person name="Sorensen T."/>
            <person name="Nielsen M.R."/>
            <person name="Sondergaard T.E."/>
            <person name="Sorensen J.L."/>
            <person name="Fitzpatrick D.A."/>
            <person name="Frisvad J.C."/>
            <person name="Nielsen K.L."/>
        </authorList>
    </citation>
    <scope>NUCLEOTIDE SEQUENCE</scope>
    <source>
        <strain evidence="6">IBT 17514</strain>
    </source>
</reference>
<dbReference type="InterPro" id="IPR015943">
    <property type="entry name" value="WD40/YVTN_repeat-like_dom_sf"/>
</dbReference>
<dbReference type="PANTHER" id="PTHR22846:SF2">
    <property type="entry name" value="F-BOX-LIKE_WD REPEAT-CONTAINING PROTEIN EBI"/>
    <property type="match status" value="1"/>
</dbReference>
<feature type="region of interest" description="Disordered" evidence="5">
    <location>
        <begin position="99"/>
        <end position="183"/>
    </location>
</feature>
<dbReference type="AlphaFoldDB" id="A0AAD6MYZ1"/>
<protein>
    <recommendedName>
        <fullName evidence="8">LisH domain-containing protein</fullName>
    </recommendedName>
</protein>
<keyword evidence="3" id="KW-0677">Repeat</keyword>
<dbReference type="SUPFAM" id="SSF50978">
    <property type="entry name" value="WD40 repeat-like"/>
    <property type="match status" value="1"/>
</dbReference>
<dbReference type="InterPro" id="IPR036322">
    <property type="entry name" value="WD40_repeat_dom_sf"/>
</dbReference>
<dbReference type="Pfam" id="PF08513">
    <property type="entry name" value="LisH"/>
    <property type="match status" value="1"/>
</dbReference>
<evidence type="ECO:0000256" key="2">
    <source>
        <dbReference type="ARBA" id="ARBA00022574"/>
    </source>
</evidence>
<evidence type="ECO:0000256" key="3">
    <source>
        <dbReference type="ARBA" id="ARBA00022737"/>
    </source>
</evidence>
<reference evidence="6" key="2">
    <citation type="submission" date="2023-01" db="EMBL/GenBank/DDBJ databases">
        <authorList>
            <person name="Petersen C."/>
        </authorList>
    </citation>
    <scope>NUCLEOTIDE SEQUENCE</scope>
    <source>
        <strain evidence="6">IBT 17514</strain>
    </source>
</reference>
<name>A0AAD6MYZ1_9EURO</name>
<evidence type="ECO:0008006" key="8">
    <source>
        <dbReference type="Google" id="ProtNLM"/>
    </source>
</evidence>
<evidence type="ECO:0000256" key="5">
    <source>
        <dbReference type="SAM" id="MobiDB-lite"/>
    </source>
</evidence>
<keyword evidence="7" id="KW-1185">Reference proteome</keyword>
<dbReference type="GO" id="GO:0006357">
    <property type="term" value="P:regulation of transcription by RNA polymerase II"/>
    <property type="evidence" value="ECO:0007669"/>
    <property type="project" value="TreeGrafter"/>
</dbReference>
<proteinExistence type="predicted"/>
<dbReference type="GO" id="GO:0003714">
    <property type="term" value="F:transcription corepressor activity"/>
    <property type="evidence" value="ECO:0007669"/>
    <property type="project" value="InterPro"/>
</dbReference>
<feature type="compositionally biased region" description="Polar residues" evidence="5">
    <location>
        <begin position="125"/>
        <end position="135"/>
    </location>
</feature>
<keyword evidence="2" id="KW-0853">WD repeat</keyword>
<sequence length="576" mass="62467">MAQPDLTSHHVNYLIWRYLQESGHGEAAVSLQRAWYPDPQSLPFARHIKTHALVSLVQKGLQYHELESSIDKEGNPITFTAADHFFGPEPFEATALKSRETVTEAPAPEPAPERITNGHAPETLGENQKSETNGDSMDVDVGTESKPDSPIPEPVDGDGDVSMGADEVPQEPTLSTGTSVGVQISPAKKSADLTPDTACLDLDDHVVNAIWRPADPTILVTRGESRCSLWQLSSTSEPVQKKLHDLKTGSYVSAVAWDGIGNKLAVASIRDTKGTITMYNSEGNVVDLLPDLPRIISGLHWAEHSPQLVIVASDERTSELALWDGAQQPDMYPPPQVVDGHIYDLVWVGRNDVFACGDGVVYHCEVNQNIRLVKQFKSQDSEIAWTFLRCTQVSSGPVAVVAGSTNLSIWIPTHDILIENAHQEAITGIDTRPQSPAQRRTSSMTGKTVITIASYSIDGAVNVWNVDLELKEYKRVHHLRVGSNTPALAGGFSPDGYALGAVSKDRLFIWNAERGGEPMSVWAAPGSGEVKEEVDSATNGQNGHSTSIDAALSWDPDGKKLAFGFGNKMAIVNLQR</sequence>
<dbReference type="InterPro" id="IPR045183">
    <property type="entry name" value="Ebi-like"/>
</dbReference>
<organism evidence="6 7">
    <name type="scientific">Penicillium malachiteum</name>
    <dbReference type="NCBI Taxonomy" id="1324776"/>
    <lineage>
        <taxon>Eukaryota</taxon>
        <taxon>Fungi</taxon>
        <taxon>Dikarya</taxon>
        <taxon>Ascomycota</taxon>
        <taxon>Pezizomycotina</taxon>
        <taxon>Eurotiomycetes</taxon>
        <taxon>Eurotiomycetidae</taxon>
        <taxon>Eurotiales</taxon>
        <taxon>Aspergillaceae</taxon>
        <taxon>Penicillium</taxon>
    </lineage>
</organism>
<evidence type="ECO:0000313" key="6">
    <source>
        <dbReference type="EMBL" id="KAJ5733944.1"/>
    </source>
</evidence>
<dbReference type="InterPro" id="IPR006594">
    <property type="entry name" value="LisH"/>
</dbReference>
<evidence type="ECO:0000256" key="4">
    <source>
        <dbReference type="ARBA" id="ARBA00023242"/>
    </source>
</evidence>
<dbReference type="PANTHER" id="PTHR22846">
    <property type="entry name" value="WD40 REPEAT PROTEIN"/>
    <property type="match status" value="1"/>
</dbReference>
<dbReference type="InterPro" id="IPR001680">
    <property type="entry name" value="WD40_rpt"/>
</dbReference>
<dbReference type="GO" id="GO:0034967">
    <property type="term" value="C:Set3 complex"/>
    <property type="evidence" value="ECO:0007669"/>
    <property type="project" value="TreeGrafter"/>
</dbReference>
<evidence type="ECO:0000313" key="7">
    <source>
        <dbReference type="Proteomes" id="UP001215712"/>
    </source>
</evidence>
<dbReference type="Gene3D" id="1.20.960.30">
    <property type="match status" value="1"/>
</dbReference>
<dbReference type="SMART" id="SM00320">
    <property type="entry name" value="WD40"/>
    <property type="match status" value="4"/>
</dbReference>
<dbReference type="Gene3D" id="2.130.10.10">
    <property type="entry name" value="YVTN repeat-like/Quinoprotein amine dehydrogenase"/>
    <property type="match status" value="1"/>
</dbReference>
<gene>
    <name evidence="6" type="ORF">N7493_002730</name>
</gene>
<feature type="compositionally biased region" description="Polar residues" evidence="5">
    <location>
        <begin position="172"/>
        <end position="182"/>
    </location>
</feature>
<comment type="caution">
    <text evidence="6">The sequence shown here is derived from an EMBL/GenBank/DDBJ whole genome shotgun (WGS) entry which is preliminary data.</text>
</comment>
<comment type="subcellular location">
    <subcellularLocation>
        <location evidence="1">Nucleus</location>
    </subcellularLocation>
</comment>
<evidence type="ECO:0000256" key="1">
    <source>
        <dbReference type="ARBA" id="ARBA00004123"/>
    </source>
</evidence>
<accession>A0AAD6MYZ1</accession>
<dbReference type="Proteomes" id="UP001215712">
    <property type="component" value="Unassembled WGS sequence"/>
</dbReference>